<keyword evidence="6" id="KW-1185">Reference proteome</keyword>
<dbReference type="InterPro" id="IPR024370">
    <property type="entry name" value="PBP_domain"/>
</dbReference>
<protein>
    <recommendedName>
        <fullName evidence="4">PBP domain-containing protein</fullName>
    </recommendedName>
</protein>
<evidence type="ECO:0000313" key="6">
    <source>
        <dbReference type="Proteomes" id="UP000748752"/>
    </source>
</evidence>
<feature type="domain" description="PBP" evidence="4">
    <location>
        <begin position="33"/>
        <end position="105"/>
    </location>
</feature>
<name>A0ABS1CPW0_9GAMM</name>
<evidence type="ECO:0000256" key="1">
    <source>
        <dbReference type="ARBA" id="ARBA00008725"/>
    </source>
</evidence>
<dbReference type="Gene3D" id="3.40.190.10">
    <property type="entry name" value="Periplasmic binding protein-like II"/>
    <property type="match status" value="1"/>
</dbReference>
<evidence type="ECO:0000256" key="3">
    <source>
        <dbReference type="SAM" id="SignalP"/>
    </source>
</evidence>
<evidence type="ECO:0000313" key="5">
    <source>
        <dbReference type="EMBL" id="MBK1633863.1"/>
    </source>
</evidence>
<organism evidence="5 6">
    <name type="scientific">Thiohalocapsa halophila</name>
    <dbReference type="NCBI Taxonomy" id="69359"/>
    <lineage>
        <taxon>Bacteria</taxon>
        <taxon>Pseudomonadati</taxon>
        <taxon>Pseudomonadota</taxon>
        <taxon>Gammaproteobacteria</taxon>
        <taxon>Chromatiales</taxon>
        <taxon>Chromatiaceae</taxon>
        <taxon>Thiohalocapsa</taxon>
    </lineage>
</organism>
<feature type="signal peptide" evidence="3">
    <location>
        <begin position="1"/>
        <end position="29"/>
    </location>
</feature>
<dbReference type="SUPFAM" id="SSF53850">
    <property type="entry name" value="Periplasmic binding protein-like II"/>
    <property type="match status" value="1"/>
</dbReference>
<dbReference type="EMBL" id="NRRV01000132">
    <property type="protein sequence ID" value="MBK1633863.1"/>
    <property type="molecule type" value="Genomic_DNA"/>
</dbReference>
<feature type="chain" id="PRO_5045283423" description="PBP domain-containing protein" evidence="3">
    <location>
        <begin position="30"/>
        <end position="175"/>
    </location>
</feature>
<reference evidence="5 6" key="1">
    <citation type="journal article" date="2020" name="Microorganisms">
        <title>Osmotic Adaptation and Compatible Solute Biosynthesis of Phototrophic Bacteria as Revealed from Genome Analyses.</title>
        <authorList>
            <person name="Imhoff J.F."/>
            <person name="Rahn T."/>
            <person name="Kunzel S."/>
            <person name="Keller A."/>
            <person name="Neulinger S.C."/>
        </authorList>
    </citation>
    <scope>NUCLEOTIDE SEQUENCE [LARGE SCALE GENOMIC DNA]</scope>
    <source>
        <strain evidence="5 6">DSM 6210</strain>
    </source>
</reference>
<dbReference type="PANTHER" id="PTHR42996">
    <property type="entry name" value="PHOSPHATE-BINDING PROTEIN PSTS"/>
    <property type="match status" value="1"/>
</dbReference>
<evidence type="ECO:0000259" key="4">
    <source>
        <dbReference type="Pfam" id="PF12849"/>
    </source>
</evidence>
<comment type="caution">
    <text evidence="5">The sequence shown here is derived from an EMBL/GenBank/DDBJ whole genome shotgun (WGS) entry which is preliminary data.</text>
</comment>
<comment type="similarity">
    <text evidence="1">Belongs to the PstS family.</text>
</comment>
<dbReference type="InterPro" id="IPR050962">
    <property type="entry name" value="Phosphate-bind_PstS"/>
</dbReference>
<evidence type="ECO:0000256" key="2">
    <source>
        <dbReference type="SAM" id="MobiDB-lite"/>
    </source>
</evidence>
<proteinExistence type="inferred from homology"/>
<accession>A0ABS1CPW0</accession>
<sequence length="175" mass="19169">MNPATRPMARLCHLLVTAALLGLMASAQAQDNAQEPVKLIGTGASFPVPLYLRWFRDYHLAHPHIRVDYQSIGSAGGVKDLIAGRVDFAGTDLRLTPEEAAEVHALPERVEQGVRGGRGYHDDAGLARPAQAARGPHPRPRQRRCCRQCAGHPRQHRLCAVRIRAAAGYQHRGAR</sequence>
<feature type="region of interest" description="Disordered" evidence="2">
    <location>
        <begin position="123"/>
        <end position="143"/>
    </location>
</feature>
<dbReference type="Pfam" id="PF12849">
    <property type="entry name" value="PBP_like_2"/>
    <property type="match status" value="1"/>
</dbReference>
<keyword evidence="3" id="KW-0732">Signal</keyword>
<dbReference type="PANTHER" id="PTHR42996:SF1">
    <property type="entry name" value="PHOSPHATE-BINDING PROTEIN PSTS"/>
    <property type="match status" value="1"/>
</dbReference>
<gene>
    <name evidence="5" type="ORF">CKO31_24655</name>
</gene>
<dbReference type="Proteomes" id="UP000748752">
    <property type="component" value="Unassembled WGS sequence"/>
</dbReference>